<dbReference type="Gene3D" id="3.40.50.10140">
    <property type="entry name" value="Toll/interleukin-1 receptor homology (TIR) domain"/>
    <property type="match status" value="1"/>
</dbReference>
<proteinExistence type="predicted"/>
<dbReference type="EMBL" id="BKZW01000002">
    <property type="protein sequence ID" value="GER89806.1"/>
    <property type="molecule type" value="Genomic_DNA"/>
</dbReference>
<evidence type="ECO:0000313" key="2">
    <source>
        <dbReference type="EMBL" id="GER89806.1"/>
    </source>
</evidence>
<sequence length="393" mass="45527">MTFQKDRQPTIFNTLWLQQHPKTIPPQLQMLREDFVQRFPSESLKNITLDQYVMGKPDSFCYWLEFKTKALGSISGGTSAKFGVWWSKSENRWRWNSSYGDEEIALASMKAGILALINATNAQQFEALDAIGNKILGGRRYSLRAKPLYLYFPEYFLPIANPEHLRYFLRQFGEKPKGDLMALNRQLLTFLRLHAQFEGFDTFQMMVYLYENHPPKKEIVSHQEIQYPDISPEEQPDLTEPPGSNRTKVFISYSHENRDDLERLRIHLKAAQLHKWVEVEWWDDTQINPGQDWYDAIKKAIVTTRVAVLLISVDYLASDFILDNELSPLLAASEEEGVTILPVILGPCLFRLTNLARFQAVNNPSNPLSKVNKHEKDEVWTRVIETIVNSDNS</sequence>
<dbReference type="InterPro" id="IPR000157">
    <property type="entry name" value="TIR_dom"/>
</dbReference>
<evidence type="ECO:0000259" key="1">
    <source>
        <dbReference type="PROSITE" id="PS50104"/>
    </source>
</evidence>
<organism evidence="2 3">
    <name type="scientific">Dictyobacter vulcani</name>
    <dbReference type="NCBI Taxonomy" id="2607529"/>
    <lineage>
        <taxon>Bacteria</taxon>
        <taxon>Bacillati</taxon>
        <taxon>Chloroflexota</taxon>
        <taxon>Ktedonobacteria</taxon>
        <taxon>Ktedonobacterales</taxon>
        <taxon>Dictyobacteraceae</taxon>
        <taxon>Dictyobacter</taxon>
    </lineage>
</organism>
<dbReference type="RefSeq" id="WP_151757644.1">
    <property type="nucleotide sequence ID" value="NZ_BKZW01000002.1"/>
</dbReference>
<dbReference type="Pfam" id="PF13676">
    <property type="entry name" value="TIR_2"/>
    <property type="match status" value="1"/>
</dbReference>
<dbReference type="AlphaFoldDB" id="A0A5J4KX75"/>
<dbReference type="SUPFAM" id="SSF52200">
    <property type="entry name" value="Toll/Interleukin receptor TIR domain"/>
    <property type="match status" value="1"/>
</dbReference>
<reference evidence="2 3" key="1">
    <citation type="submission" date="2019-10" db="EMBL/GenBank/DDBJ databases">
        <title>Dictyobacter vulcani sp. nov., within the class Ktedonobacteria, isolated from soil of volcanic Mt. Zao.</title>
        <authorList>
            <person name="Zheng Y."/>
            <person name="Wang C.M."/>
            <person name="Sakai Y."/>
            <person name="Abe K."/>
            <person name="Yokota A."/>
            <person name="Yabe S."/>
        </authorList>
    </citation>
    <scope>NUCLEOTIDE SEQUENCE [LARGE SCALE GENOMIC DNA]</scope>
    <source>
        <strain evidence="2 3">W12</strain>
    </source>
</reference>
<dbReference type="PROSITE" id="PS50104">
    <property type="entry name" value="TIR"/>
    <property type="match status" value="1"/>
</dbReference>
<comment type="caution">
    <text evidence="2">The sequence shown here is derived from an EMBL/GenBank/DDBJ whole genome shotgun (WGS) entry which is preliminary data.</text>
</comment>
<protein>
    <recommendedName>
        <fullName evidence="1">TIR domain-containing protein</fullName>
    </recommendedName>
</protein>
<gene>
    <name evidence="2" type="ORF">KDW_39680</name>
</gene>
<dbReference type="Proteomes" id="UP000326912">
    <property type="component" value="Unassembled WGS sequence"/>
</dbReference>
<dbReference type="InterPro" id="IPR035897">
    <property type="entry name" value="Toll_tir_struct_dom_sf"/>
</dbReference>
<feature type="domain" description="TIR" evidence="1">
    <location>
        <begin position="245"/>
        <end position="387"/>
    </location>
</feature>
<dbReference type="GO" id="GO:0007165">
    <property type="term" value="P:signal transduction"/>
    <property type="evidence" value="ECO:0007669"/>
    <property type="project" value="InterPro"/>
</dbReference>
<accession>A0A5J4KX75</accession>
<name>A0A5J4KX75_9CHLR</name>
<evidence type="ECO:0000313" key="3">
    <source>
        <dbReference type="Proteomes" id="UP000326912"/>
    </source>
</evidence>
<keyword evidence="3" id="KW-1185">Reference proteome</keyword>